<dbReference type="Proteomes" id="UP000237246">
    <property type="component" value="Unassembled WGS sequence"/>
</dbReference>
<keyword evidence="3" id="KW-0679">Respiratory chain</keyword>
<keyword evidence="4 12" id="KW-0812">Transmembrane</keyword>
<evidence type="ECO:0000256" key="2">
    <source>
        <dbReference type="ARBA" id="ARBA00022448"/>
    </source>
</evidence>
<evidence type="ECO:0000256" key="1">
    <source>
        <dbReference type="ARBA" id="ARBA00004434"/>
    </source>
</evidence>
<dbReference type="EMBL" id="PPHD01006218">
    <property type="protein sequence ID" value="POI32295.1"/>
    <property type="molecule type" value="Genomic_DNA"/>
</dbReference>
<proteinExistence type="inferred from homology"/>
<keyword evidence="2" id="KW-0813">Transport</keyword>
<evidence type="ECO:0000256" key="6">
    <source>
        <dbReference type="ARBA" id="ARBA00022982"/>
    </source>
</evidence>
<dbReference type="PANTHER" id="PTHR14256">
    <property type="entry name" value="NADH-UBIQUINONE OXIDOREDUCTASE MLRQ SUBUNIT"/>
    <property type="match status" value="1"/>
</dbReference>
<evidence type="ECO:0000256" key="7">
    <source>
        <dbReference type="ARBA" id="ARBA00022989"/>
    </source>
</evidence>
<dbReference type="InterPro" id="IPR010530">
    <property type="entry name" value="B12D"/>
</dbReference>
<keyword evidence="9 12" id="KW-0472">Membrane</keyword>
<keyword evidence="5" id="KW-0999">Mitochondrion inner membrane</keyword>
<gene>
    <name evidence="13" type="ORF">CIB84_003953</name>
</gene>
<evidence type="ECO:0000256" key="11">
    <source>
        <dbReference type="ARBA" id="ARBA00041121"/>
    </source>
</evidence>
<comment type="subcellular location">
    <subcellularLocation>
        <location evidence="1">Mitochondrion inner membrane</location>
        <topology evidence="1">Single-pass membrane protein</topology>
    </subcellularLocation>
</comment>
<evidence type="ECO:0000256" key="4">
    <source>
        <dbReference type="ARBA" id="ARBA00022692"/>
    </source>
</evidence>
<dbReference type="AlphaFoldDB" id="A0A2P4T7F9"/>
<evidence type="ECO:0000256" key="8">
    <source>
        <dbReference type="ARBA" id="ARBA00023128"/>
    </source>
</evidence>
<evidence type="ECO:0000313" key="13">
    <source>
        <dbReference type="EMBL" id="POI32295.1"/>
    </source>
</evidence>
<sequence>MASDHQLLGKKDNFLEADVGSHETVHQKVDLKDLSLSKSCFFPSDPRGEASKFQKGDKLGLDFTFCYVRNYLQKVLMIQVNVIIEDSLIPLFLIIGSGGIGAALYVMRLAVFNPDVCWDKKNNPEPWNKLAPNDQYKVK</sequence>
<keyword evidence="8" id="KW-0496">Mitochondrion</keyword>
<reference evidence="13 14" key="1">
    <citation type="submission" date="2018-01" db="EMBL/GenBank/DDBJ databases">
        <title>Comparison of the Chinese Bamboo Partridge and Red Junglefowl genome sequences highlights the importance of demography in genome evolution.</title>
        <authorList>
            <person name="Tiley G.P."/>
            <person name="Kimball R.T."/>
            <person name="Braun E.L."/>
            <person name="Burleigh J.G."/>
        </authorList>
    </citation>
    <scope>NUCLEOTIDE SEQUENCE [LARGE SCALE GENOMIC DNA]</scope>
    <source>
        <strain evidence="13">RTK389</strain>
        <tissue evidence="13">Blood</tissue>
    </source>
</reference>
<evidence type="ECO:0000256" key="5">
    <source>
        <dbReference type="ARBA" id="ARBA00022792"/>
    </source>
</evidence>
<keyword evidence="7 12" id="KW-1133">Transmembrane helix</keyword>
<dbReference type="PANTHER" id="PTHR14256:SF4">
    <property type="entry name" value="CYTOCHROME C OXIDASE SUBUNIT NDUFA4"/>
    <property type="match status" value="1"/>
</dbReference>
<comment type="similarity">
    <text evidence="10">Belongs to the complex IV NDUFA4 subunit family.</text>
</comment>
<comment type="caution">
    <text evidence="13">The sequence shown here is derived from an EMBL/GenBank/DDBJ whole genome shotgun (WGS) entry which is preliminary data.</text>
</comment>
<feature type="transmembrane region" description="Helical" evidence="12">
    <location>
        <begin position="88"/>
        <end position="111"/>
    </location>
</feature>
<name>A0A2P4T7F9_BAMTH</name>
<accession>A0A2P4T7F9</accession>
<protein>
    <recommendedName>
        <fullName evidence="11">Cytochrome c oxidase subunit NDUFA4</fullName>
    </recommendedName>
</protein>
<evidence type="ECO:0000313" key="14">
    <source>
        <dbReference type="Proteomes" id="UP000237246"/>
    </source>
</evidence>
<evidence type="ECO:0000256" key="3">
    <source>
        <dbReference type="ARBA" id="ARBA00022660"/>
    </source>
</evidence>
<evidence type="ECO:0000256" key="9">
    <source>
        <dbReference type="ARBA" id="ARBA00023136"/>
    </source>
</evidence>
<evidence type="ECO:0000256" key="10">
    <source>
        <dbReference type="ARBA" id="ARBA00038186"/>
    </source>
</evidence>
<keyword evidence="14" id="KW-1185">Reference proteome</keyword>
<keyword evidence="6" id="KW-0249">Electron transport</keyword>
<dbReference type="GO" id="GO:0005743">
    <property type="term" value="C:mitochondrial inner membrane"/>
    <property type="evidence" value="ECO:0007669"/>
    <property type="project" value="UniProtKB-SubCell"/>
</dbReference>
<evidence type="ECO:0000256" key="12">
    <source>
        <dbReference type="SAM" id="Phobius"/>
    </source>
</evidence>
<dbReference type="OrthoDB" id="5511684at2759"/>
<dbReference type="Pfam" id="PF06522">
    <property type="entry name" value="B12D"/>
    <property type="match status" value="1"/>
</dbReference>
<organism evidence="13 14">
    <name type="scientific">Bambusicola thoracicus</name>
    <name type="common">Chinese bamboo-partridge</name>
    <name type="synonym">Perdix thoracica</name>
    <dbReference type="NCBI Taxonomy" id="9083"/>
    <lineage>
        <taxon>Eukaryota</taxon>
        <taxon>Metazoa</taxon>
        <taxon>Chordata</taxon>
        <taxon>Craniata</taxon>
        <taxon>Vertebrata</taxon>
        <taxon>Euteleostomi</taxon>
        <taxon>Archelosauria</taxon>
        <taxon>Archosauria</taxon>
        <taxon>Dinosauria</taxon>
        <taxon>Saurischia</taxon>
        <taxon>Theropoda</taxon>
        <taxon>Coelurosauria</taxon>
        <taxon>Aves</taxon>
        <taxon>Neognathae</taxon>
        <taxon>Galloanserae</taxon>
        <taxon>Galliformes</taxon>
        <taxon>Phasianidae</taxon>
        <taxon>Perdicinae</taxon>
        <taxon>Bambusicola</taxon>
    </lineage>
</organism>